<dbReference type="GeneTree" id="ENSGT00940000153511"/>
<dbReference type="InterPro" id="IPR041337">
    <property type="entry name" value="hnRNP_Q_AcD"/>
</dbReference>
<sequence>QRHCGAWPWGPEGAGFRRWPRGGRPRFFNLLTVVDEEGGASATQGLLPRSLATIRGSHQQTPLCACPRPGGAAASGAETPHWLSPTATPIGPRSPRREGRFPLSLIGPSSCLSYGLVGRLVGRTESLEAVPGNPACCRDRVSVHARGGGGGARAISCRFQSASRCFSRARPPAPRSALHNKMANQVNGNAVQLKEEEEPMDTSSVTHTEHYKTLIEAGLPQKVAERLDEIFQTGLVAYVDLDERAIDALREFNEEGALSVLQQFKESDLSHVQVRSVLAHASVRAVIYLQLVPCGEVVCFVCDYL</sequence>
<feature type="region of interest" description="Disordered" evidence="1">
    <location>
        <begin position="75"/>
        <end position="95"/>
    </location>
</feature>
<keyword evidence="4" id="KW-1185">Reference proteome</keyword>
<dbReference type="Ensembl" id="ENSMSIT00000006576.1">
    <property type="protein sequence ID" value="ENSMSIP00000005193.1"/>
    <property type="gene ID" value="ENSMSIG00000004715.1"/>
</dbReference>
<feature type="domain" description="Heterogeneous nuclear ribonucleoprotein Q acidic" evidence="2">
    <location>
        <begin position="218"/>
        <end position="275"/>
    </location>
</feature>
<evidence type="ECO:0000313" key="4">
    <source>
        <dbReference type="Proteomes" id="UP000694415"/>
    </source>
</evidence>
<dbReference type="Proteomes" id="UP000694415">
    <property type="component" value="Unplaced"/>
</dbReference>
<reference evidence="3" key="2">
    <citation type="submission" date="2025-09" db="UniProtKB">
        <authorList>
            <consortium name="Ensembl"/>
        </authorList>
    </citation>
    <scope>IDENTIFICATION</scope>
</reference>
<dbReference type="AlphaFoldDB" id="A0A8C6GES4"/>
<evidence type="ECO:0000313" key="3">
    <source>
        <dbReference type="Ensembl" id="ENSMSIP00000005193.1"/>
    </source>
</evidence>
<accession>A0A8C6GES4</accession>
<name>A0A8C6GES4_MUSSI</name>
<protein>
    <submittedName>
        <fullName evidence="3">Heterogeneous nuclear ribonucleoprotein R</fullName>
    </submittedName>
</protein>
<proteinExistence type="predicted"/>
<evidence type="ECO:0000256" key="1">
    <source>
        <dbReference type="SAM" id="MobiDB-lite"/>
    </source>
</evidence>
<organism evidence="3 4">
    <name type="scientific">Mus spicilegus</name>
    <name type="common">Mound-building mouse</name>
    <dbReference type="NCBI Taxonomy" id="10103"/>
    <lineage>
        <taxon>Eukaryota</taxon>
        <taxon>Metazoa</taxon>
        <taxon>Chordata</taxon>
        <taxon>Craniata</taxon>
        <taxon>Vertebrata</taxon>
        <taxon>Euteleostomi</taxon>
        <taxon>Mammalia</taxon>
        <taxon>Eutheria</taxon>
        <taxon>Euarchontoglires</taxon>
        <taxon>Glires</taxon>
        <taxon>Rodentia</taxon>
        <taxon>Myomorpha</taxon>
        <taxon>Muroidea</taxon>
        <taxon>Muridae</taxon>
        <taxon>Murinae</taxon>
        <taxon>Mus</taxon>
        <taxon>Mus</taxon>
    </lineage>
</organism>
<dbReference type="Pfam" id="PF18360">
    <property type="entry name" value="hnRNP_Q_AcD"/>
    <property type="match status" value="1"/>
</dbReference>
<evidence type="ECO:0000259" key="2">
    <source>
        <dbReference type="Pfam" id="PF18360"/>
    </source>
</evidence>
<reference evidence="3" key="1">
    <citation type="submission" date="2025-08" db="UniProtKB">
        <authorList>
            <consortium name="Ensembl"/>
        </authorList>
    </citation>
    <scope>IDENTIFICATION</scope>
</reference>